<dbReference type="PANTHER" id="PTHR21715">
    <property type="entry name" value="RH04127P"/>
    <property type="match status" value="1"/>
</dbReference>
<dbReference type="AlphaFoldDB" id="A0A3P3YGP1"/>
<organism evidence="4 5">
    <name type="scientific">Plasmodiophora brassicae</name>
    <name type="common">Clubroot disease agent</name>
    <dbReference type="NCBI Taxonomy" id="37360"/>
    <lineage>
        <taxon>Eukaryota</taxon>
        <taxon>Sar</taxon>
        <taxon>Rhizaria</taxon>
        <taxon>Endomyxa</taxon>
        <taxon>Phytomyxea</taxon>
        <taxon>Plasmodiophorida</taxon>
        <taxon>Plasmodiophoridae</taxon>
        <taxon>Plasmodiophora</taxon>
    </lineage>
</organism>
<name>A0A3P3YGP1_PLABS</name>
<dbReference type="InterPro" id="IPR036020">
    <property type="entry name" value="WW_dom_sf"/>
</dbReference>
<evidence type="ECO:0000313" key="5">
    <source>
        <dbReference type="Proteomes" id="UP000290189"/>
    </source>
</evidence>
<feature type="region of interest" description="Disordered" evidence="2">
    <location>
        <begin position="98"/>
        <end position="160"/>
    </location>
</feature>
<evidence type="ECO:0000256" key="1">
    <source>
        <dbReference type="SAM" id="Coils"/>
    </source>
</evidence>
<dbReference type="Proteomes" id="UP000290189">
    <property type="component" value="Unassembled WGS sequence"/>
</dbReference>
<dbReference type="PANTHER" id="PTHR21715:SF0">
    <property type="entry name" value="RH04127P"/>
    <property type="match status" value="1"/>
</dbReference>
<feature type="coiled-coil region" evidence="1">
    <location>
        <begin position="381"/>
        <end position="436"/>
    </location>
</feature>
<gene>
    <name evidence="4" type="ORF">PLBR_LOCUS6514</name>
</gene>
<feature type="region of interest" description="Disordered" evidence="2">
    <location>
        <begin position="628"/>
        <end position="654"/>
    </location>
</feature>
<accession>A0A3P3YGP1</accession>
<reference evidence="4 5" key="1">
    <citation type="submission" date="2018-03" db="EMBL/GenBank/DDBJ databases">
        <authorList>
            <person name="Fogelqvist J."/>
        </authorList>
    </citation>
    <scope>NUCLEOTIDE SEQUENCE [LARGE SCALE GENOMIC DNA]</scope>
</reference>
<dbReference type="Gene3D" id="3.30.1470.10">
    <property type="entry name" value="Photosystem I PsaD, reaction center subunit II"/>
    <property type="match status" value="1"/>
</dbReference>
<dbReference type="PROSITE" id="PS01159">
    <property type="entry name" value="WW_DOMAIN_1"/>
    <property type="match status" value="1"/>
</dbReference>
<dbReference type="SMART" id="SM00456">
    <property type="entry name" value="WW"/>
    <property type="match status" value="1"/>
</dbReference>
<feature type="coiled-coil region" evidence="1">
    <location>
        <begin position="220"/>
        <end position="342"/>
    </location>
</feature>
<feature type="region of interest" description="Disordered" evidence="2">
    <location>
        <begin position="491"/>
        <end position="526"/>
    </location>
</feature>
<feature type="compositionally biased region" description="Acidic residues" evidence="2">
    <location>
        <begin position="506"/>
        <end position="517"/>
    </location>
</feature>
<sequence length="753" mass="85909">MSSVGKSVILEEDIDPNYVPTREEIVDYAQFLGMELPRDEPLLWIATEGLKAPLPSMWKTCRSADGEQYYFNFSTGESTWEHPCDQFYRNLYEKEKQRLQGASDDGASRLTRSKPLLPIKVPSIDKKQPHPGKLATLKTEPPKESPVQPPPQEPKPTDIDRQLREKSAQWMQTEKARLEGERADWLERRRQEAEHWQAAKAAEIEADKQRKVQALLNDEVAAIEREADASAKRLEQHRVKMAEQAKALEAEMEEQRRKAAAALRDEVAKREATTRERLADLDAAHQANIERLRRQWRQELDALEQEHVDQVRIRNEAHAARVAELDLQADQLERDAEADRARRQADWNDRVLAVERDGQERVRREDAKWAQKREREQAAADGELQTRVDELQTRVGELQRELTEARAQQQATLEQMRRLRAEHDDLAARHAAVQDANTRLKERVGAHGNDHAVVADLNRQLTELEALYEGTCTQLEKAVAERDAAVKALADHDARPQIASAPADDTSSEDDEFDDALSSDVSEVSDSGVDTWSRHLGKESQHLQSAIAYLARQRAYICKARTALVRDQERWKRDRRAAPTGVADHDLERDLKRRKRFLDMRMKRLNAEIGQYRALKRGLTSRRERLRELQDNAQNVPSARNEAERREASPENVQVVDTPKTWQEVPFVAPARETTTARAAFRDVEPAEGGTRAALHNHYGWLKSFRNEIHRAAAASIAEGMPSPRYVSSAARMLTPAATANGNDITIRIKVEQ</sequence>
<dbReference type="InterPro" id="IPR001202">
    <property type="entry name" value="WW_dom"/>
</dbReference>
<keyword evidence="1" id="KW-0175">Coiled coil</keyword>
<dbReference type="EMBL" id="OVEO01000011">
    <property type="protein sequence ID" value="SPQ99299.1"/>
    <property type="molecule type" value="Genomic_DNA"/>
</dbReference>
<dbReference type="CDD" id="cd00201">
    <property type="entry name" value="WW"/>
    <property type="match status" value="1"/>
</dbReference>
<dbReference type="SUPFAM" id="SSF51045">
    <property type="entry name" value="WW domain"/>
    <property type="match status" value="1"/>
</dbReference>
<evidence type="ECO:0000313" key="4">
    <source>
        <dbReference type="EMBL" id="SPQ99299.1"/>
    </source>
</evidence>
<dbReference type="PROSITE" id="PS50020">
    <property type="entry name" value="WW_DOMAIN_2"/>
    <property type="match status" value="1"/>
</dbReference>
<feature type="domain" description="WW" evidence="3">
    <location>
        <begin position="52"/>
        <end position="85"/>
    </location>
</feature>
<geneLocation type="mitochondrion" evidence="4"/>
<protein>
    <recommendedName>
        <fullName evidence="3">WW domain-containing protein</fullName>
    </recommendedName>
</protein>
<dbReference type="InterPro" id="IPR053233">
    <property type="entry name" value="ABRA-related"/>
</dbReference>
<dbReference type="Pfam" id="PF00397">
    <property type="entry name" value="WW"/>
    <property type="match status" value="1"/>
</dbReference>
<evidence type="ECO:0000256" key="2">
    <source>
        <dbReference type="SAM" id="MobiDB-lite"/>
    </source>
</evidence>
<keyword evidence="4" id="KW-0496">Mitochondrion</keyword>
<proteinExistence type="predicted"/>
<evidence type="ECO:0000259" key="3">
    <source>
        <dbReference type="PROSITE" id="PS50020"/>
    </source>
</evidence>